<evidence type="ECO:0000256" key="8">
    <source>
        <dbReference type="HAMAP-Rule" id="MF_00201"/>
    </source>
</evidence>
<proteinExistence type="inferred from homology"/>
<dbReference type="Gene3D" id="1.20.1440.120">
    <property type="entry name" value="Recombination protein O, C-terminal domain"/>
    <property type="match status" value="1"/>
</dbReference>
<dbReference type="NCBIfam" id="TIGR00613">
    <property type="entry name" value="reco"/>
    <property type="match status" value="1"/>
</dbReference>
<dbReference type="InterPro" id="IPR012340">
    <property type="entry name" value="NA-bd_OB-fold"/>
</dbReference>
<dbReference type="InterPro" id="IPR022572">
    <property type="entry name" value="DNA_rep/recomb_RecO_N"/>
</dbReference>
<keyword evidence="6 8" id="KW-0234">DNA repair</keyword>
<evidence type="ECO:0000313" key="11">
    <source>
        <dbReference type="Proteomes" id="UP000184512"/>
    </source>
</evidence>
<dbReference type="RefSeq" id="WP_073186240.1">
    <property type="nucleotide sequence ID" value="NZ_FQZG01000011.1"/>
</dbReference>
<evidence type="ECO:0000256" key="3">
    <source>
        <dbReference type="ARBA" id="ARBA00021310"/>
    </source>
</evidence>
<evidence type="ECO:0000313" key="10">
    <source>
        <dbReference type="EMBL" id="SHI65663.1"/>
    </source>
</evidence>
<comment type="similarity">
    <text evidence="2 8">Belongs to the RecO family.</text>
</comment>
<accession>A0A1M6CXQ9</accession>
<dbReference type="InterPro" id="IPR042242">
    <property type="entry name" value="RecO_C"/>
</dbReference>
<dbReference type="AlphaFoldDB" id="A0A1M6CXQ9"/>
<comment type="function">
    <text evidence="1 8">Involved in DNA repair and RecF pathway recombination.</text>
</comment>
<keyword evidence="4 8" id="KW-0227">DNA damage</keyword>
<dbReference type="Pfam" id="PF11967">
    <property type="entry name" value="RecO_N"/>
    <property type="match status" value="1"/>
</dbReference>
<dbReference type="PANTHER" id="PTHR33991:SF1">
    <property type="entry name" value="DNA REPAIR PROTEIN RECO"/>
    <property type="match status" value="1"/>
</dbReference>
<dbReference type="GO" id="GO:0006310">
    <property type="term" value="P:DNA recombination"/>
    <property type="evidence" value="ECO:0007669"/>
    <property type="project" value="UniProtKB-UniRule"/>
</dbReference>
<feature type="domain" description="DNA replication/recombination mediator RecO N-terminal" evidence="9">
    <location>
        <begin position="1"/>
        <end position="79"/>
    </location>
</feature>
<evidence type="ECO:0000256" key="5">
    <source>
        <dbReference type="ARBA" id="ARBA00023172"/>
    </source>
</evidence>
<dbReference type="InterPro" id="IPR037278">
    <property type="entry name" value="ARFGAP/RecO"/>
</dbReference>
<evidence type="ECO:0000256" key="4">
    <source>
        <dbReference type="ARBA" id="ARBA00022763"/>
    </source>
</evidence>
<dbReference type="Proteomes" id="UP000184512">
    <property type="component" value="Unassembled WGS sequence"/>
</dbReference>
<dbReference type="SUPFAM" id="SSF57863">
    <property type="entry name" value="ArfGap/RecO-like zinc finger"/>
    <property type="match status" value="1"/>
</dbReference>
<name>A0A1M6CXQ9_9ACTN</name>
<reference evidence="10 11" key="1">
    <citation type="submission" date="2016-11" db="EMBL/GenBank/DDBJ databases">
        <authorList>
            <person name="Jaros S."/>
            <person name="Januszkiewicz K."/>
            <person name="Wedrychowicz H."/>
        </authorList>
    </citation>
    <scope>NUCLEOTIDE SEQUENCE [LARGE SCALE GENOMIC DNA]</scope>
    <source>
        <strain evidence="10 11">DSM 12906</strain>
    </source>
</reference>
<dbReference type="GO" id="GO:0006302">
    <property type="term" value="P:double-strand break repair"/>
    <property type="evidence" value="ECO:0007669"/>
    <property type="project" value="TreeGrafter"/>
</dbReference>
<organism evidence="10 11">
    <name type="scientific">Tessaracoccus bendigoensis DSM 12906</name>
    <dbReference type="NCBI Taxonomy" id="1123357"/>
    <lineage>
        <taxon>Bacteria</taxon>
        <taxon>Bacillati</taxon>
        <taxon>Actinomycetota</taxon>
        <taxon>Actinomycetes</taxon>
        <taxon>Propionibacteriales</taxon>
        <taxon>Propionibacteriaceae</taxon>
        <taxon>Tessaracoccus</taxon>
    </lineage>
</organism>
<sequence>MPTYRDEAVVLRTHQLGEADRIITLLTRTHGKVRAVAKGVRRTSSKFGGRLEPFSHVDIQFAEGRGSLEVVTQVEALHSSRLAADYPRFTAAEVLVETTDRLVSEEGTPSLQQYLLLLGAILALERGDLPAPLIVDSFLLRALAVAGYGVSTLQCAGCGSAEVRWFSPQGGGAVCGNCRTPGSATLESEDSLHLGALLSGDWEEALASPRNIATRVDGMVVAYATWHLDRALRSLPYFER</sequence>
<dbReference type="SUPFAM" id="SSF50249">
    <property type="entry name" value="Nucleic acid-binding proteins"/>
    <property type="match status" value="1"/>
</dbReference>
<dbReference type="GO" id="GO:0043590">
    <property type="term" value="C:bacterial nucleoid"/>
    <property type="evidence" value="ECO:0007669"/>
    <property type="project" value="TreeGrafter"/>
</dbReference>
<keyword evidence="5 8" id="KW-0233">DNA recombination</keyword>
<dbReference type="Pfam" id="PF02565">
    <property type="entry name" value="RecO_C"/>
    <property type="match status" value="1"/>
</dbReference>
<dbReference type="OrthoDB" id="9812244at2"/>
<protein>
    <recommendedName>
        <fullName evidence="3 8">DNA repair protein RecO</fullName>
    </recommendedName>
    <alternativeName>
        <fullName evidence="7 8">Recombination protein O</fullName>
    </alternativeName>
</protein>
<dbReference type="HAMAP" id="MF_00201">
    <property type="entry name" value="RecO"/>
    <property type="match status" value="1"/>
</dbReference>
<dbReference type="EMBL" id="FQZG01000011">
    <property type="protein sequence ID" value="SHI65663.1"/>
    <property type="molecule type" value="Genomic_DNA"/>
</dbReference>
<evidence type="ECO:0000256" key="2">
    <source>
        <dbReference type="ARBA" id="ARBA00007452"/>
    </source>
</evidence>
<dbReference type="STRING" id="1123357.SAMN02745244_00774"/>
<evidence type="ECO:0000256" key="7">
    <source>
        <dbReference type="ARBA" id="ARBA00033409"/>
    </source>
</evidence>
<dbReference type="Gene3D" id="2.40.50.140">
    <property type="entry name" value="Nucleic acid-binding proteins"/>
    <property type="match status" value="1"/>
</dbReference>
<evidence type="ECO:0000256" key="6">
    <source>
        <dbReference type="ARBA" id="ARBA00023204"/>
    </source>
</evidence>
<evidence type="ECO:0000256" key="1">
    <source>
        <dbReference type="ARBA" id="ARBA00003065"/>
    </source>
</evidence>
<evidence type="ECO:0000259" key="9">
    <source>
        <dbReference type="Pfam" id="PF11967"/>
    </source>
</evidence>
<dbReference type="InterPro" id="IPR003717">
    <property type="entry name" value="RecO"/>
</dbReference>
<keyword evidence="11" id="KW-1185">Reference proteome</keyword>
<dbReference type="PANTHER" id="PTHR33991">
    <property type="entry name" value="DNA REPAIR PROTEIN RECO"/>
    <property type="match status" value="1"/>
</dbReference>
<gene>
    <name evidence="8" type="primary">recO</name>
    <name evidence="10" type="ORF">SAMN02745244_00774</name>
</gene>